<feature type="short sequence motif" description="GXSXG" evidence="2">
    <location>
        <begin position="48"/>
        <end position="52"/>
    </location>
</feature>
<keyword evidence="2" id="KW-0442">Lipid degradation</keyword>
<dbReference type="Proteomes" id="UP001291687">
    <property type="component" value="Unassembled WGS sequence"/>
</dbReference>
<dbReference type="SUPFAM" id="SSF52151">
    <property type="entry name" value="FabD/lysophospholipase-like"/>
    <property type="match status" value="1"/>
</dbReference>
<evidence type="ECO:0000259" key="3">
    <source>
        <dbReference type="PROSITE" id="PS51635"/>
    </source>
</evidence>
<protein>
    <submittedName>
        <fullName evidence="4">Patatin-like phospholipase family protein</fullName>
    </submittedName>
</protein>
<organism evidence="4 5">
    <name type="scientific">Candidatus Megaera venefica</name>
    <dbReference type="NCBI Taxonomy" id="2055910"/>
    <lineage>
        <taxon>Bacteria</taxon>
        <taxon>Pseudomonadati</taxon>
        <taxon>Pseudomonadota</taxon>
        <taxon>Alphaproteobacteria</taxon>
        <taxon>Rickettsiales</taxon>
        <taxon>Rickettsiaceae</taxon>
        <taxon>Candidatus Megaera</taxon>
    </lineage>
</organism>
<feature type="active site" description="Proton acceptor" evidence="2">
    <location>
        <position position="209"/>
    </location>
</feature>
<dbReference type="Gene3D" id="3.40.1090.10">
    <property type="entry name" value="Cytosolic phospholipase A2 catalytic domain"/>
    <property type="match status" value="1"/>
</dbReference>
<dbReference type="InterPro" id="IPR002641">
    <property type="entry name" value="PNPLA_dom"/>
</dbReference>
<dbReference type="PANTHER" id="PTHR24138:SF10">
    <property type="entry name" value="PHOSPHOLIPASE A2"/>
    <property type="match status" value="1"/>
</dbReference>
<dbReference type="PANTHER" id="PTHR24138">
    <property type="entry name" value="INTRACELLLAR PHOSPHOLIPASE A FAMILY"/>
    <property type="match status" value="1"/>
</dbReference>
<keyword evidence="5" id="KW-1185">Reference proteome</keyword>
<keyword evidence="1 2" id="KW-0443">Lipid metabolism</keyword>
<accession>A0ABU5NB34</accession>
<dbReference type="EMBL" id="JARJFB010000014">
    <property type="protein sequence ID" value="MEA0970383.1"/>
    <property type="molecule type" value="Genomic_DNA"/>
</dbReference>
<feature type="active site" description="Nucleophile" evidence="2">
    <location>
        <position position="50"/>
    </location>
</feature>
<feature type="short sequence motif" description="DGA/G" evidence="2">
    <location>
        <begin position="209"/>
        <end position="211"/>
    </location>
</feature>
<comment type="caution">
    <text evidence="4">The sequence shown here is derived from an EMBL/GenBank/DDBJ whole genome shotgun (WGS) entry which is preliminary data.</text>
</comment>
<evidence type="ECO:0000313" key="5">
    <source>
        <dbReference type="Proteomes" id="UP001291687"/>
    </source>
</evidence>
<evidence type="ECO:0000256" key="1">
    <source>
        <dbReference type="ARBA" id="ARBA00023098"/>
    </source>
</evidence>
<dbReference type="InterPro" id="IPR016035">
    <property type="entry name" value="Acyl_Trfase/lysoPLipase"/>
</dbReference>
<gene>
    <name evidence="4" type="ORF">Megvenef_00342</name>
</gene>
<proteinExistence type="predicted"/>
<name>A0ABU5NB34_9RICK</name>
<reference evidence="4 5" key="1">
    <citation type="submission" date="2023-03" db="EMBL/GenBank/DDBJ databases">
        <title>Host association and intracellularity evolved multiple times independently in the Rickettsiales.</title>
        <authorList>
            <person name="Castelli M."/>
            <person name="Nardi T."/>
            <person name="Gammuto L."/>
            <person name="Bellinzona G."/>
            <person name="Sabaneyeva E."/>
            <person name="Potekhin A."/>
            <person name="Serra V."/>
            <person name="Petroni G."/>
            <person name="Sassera D."/>
        </authorList>
    </citation>
    <scope>NUCLEOTIDE SEQUENCE [LARGE SCALE GENOMIC DNA]</scope>
    <source>
        <strain evidence="4 5">Sr 2-6</strain>
    </source>
</reference>
<dbReference type="PROSITE" id="PS51635">
    <property type="entry name" value="PNPLA"/>
    <property type="match status" value="1"/>
</dbReference>
<sequence length="347" mass="38271">MDKNTIRIFSFPGGGAKGYGSNRFMQKFLHQWGIPQADFWKYVDVMCGTSIGGILACGYSFGKTPDEMESFFLQKAKRIFTIRTATDVASGSHNSSEDSNRPNALQKIGLIATNDPFYKSAYEDSNYGSNILHQTLVDNFGTSTLANLKTPIVIPSFEQDMNRYVVFSNFDDPSYFIGKTESIVNVCRATSAAPIYLPAHTFNGHDYIDGGLYANDPILAAINIGMTVKPNATRVVIVDVGTGIGNMSFDGSGSSTGTAHAVEVLFGIMNIAMTGAEEWSRYYLDYLSNRLAKDVYYYKFQPKFPADFPNEMDNSTAAWFTQLANLIDTHYVNESDNISSILAHLTA</sequence>
<dbReference type="Pfam" id="PF01734">
    <property type="entry name" value="Patatin"/>
    <property type="match status" value="1"/>
</dbReference>
<dbReference type="InterPro" id="IPR047156">
    <property type="entry name" value="Teg/CotR/CapV-like"/>
</dbReference>
<keyword evidence="2" id="KW-0378">Hydrolase</keyword>
<feature type="short sequence motif" description="GXGXXG" evidence="2">
    <location>
        <begin position="13"/>
        <end position="18"/>
    </location>
</feature>
<dbReference type="RefSeq" id="WP_322776285.1">
    <property type="nucleotide sequence ID" value="NZ_JARJFB010000014.1"/>
</dbReference>
<evidence type="ECO:0000256" key="2">
    <source>
        <dbReference type="PROSITE-ProRule" id="PRU01161"/>
    </source>
</evidence>
<dbReference type="CDD" id="cd07199">
    <property type="entry name" value="Pat17_PNPLA8_PNPLA9_like"/>
    <property type="match status" value="1"/>
</dbReference>
<feature type="domain" description="PNPLA" evidence="3">
    <location>
        <begin position="9"/>
        <end position="222"/>
    </location>
</feature>
<evidence type="ECO:0000313" key="4">
    <source>
        <dbReference type="EMBL" id="MEA0970383.1"/>
    </source>
</evidence>